<feature type="domain" description="NET" evidence="2">
    <location>
        <begin position="10"/>
        <end position="91"/>
    </location>
</feature>
<organism evidence="3 4">
    <name type="scientific">Zizania palustris</name>
    <name type="common">Northern wild rice</name>
    <dbReference type="NCBI Taxonomy" id="103762"/>
    <lineage>
        <taxon>Eukaryota</taxon>
        <taxon>Viridiplantae</taxon>
        <taxon>Streptophyta</taxon>
        <taxon>Embryophyta</taxon>
        <taxon>Tracheophyta</taxon>
        <taxon>Spermatophyta</taxon>
        <taxon>Magnoliopsida</taxon>
        <taxon>Liliopsida</taxon>
        <taxon>Poales</taxon>
        <taxon>Poaceae</taxon>
        <taxon>BOP clade</taxon>
        <taxon>Oryzoideae</taxon>
        <taxon>Oryzeae</taxon>
        <taxon>Zizaniinae</taxon>
        <taxon>Zizania</taxon>
    </lineage>
</organism>
<evidence type="ECO:0000313" key="3">
    <source>
        <dbReference type="EMBL" id="KAG8086935.1"/>
    </source>
</evidence>
<feature type="region of interest" description="Disordered" evidence="1">
    <location>
        <begin position="1"/>
        <end position="28"/>
    </location>
</feature>
<feature type="region of interest" description="Disordered" evidence="1">
    <location>
        <begin position="165"/>
        <end position="208"/>
    </location>
</feature>
<proteinExistence type="predicted"/>
<name>A0A8J6BLG4_ZIZPA</name>
<evidence type="ECO:0000259" key="2">
    <source>
        <dbReference type="PROSITE" id="PS51525"/>
    </source>
</evidence>
<dbReference type="PANTHER" id="PTHR45926">
    <property type="entry name" value="OSJNBA0053K19.4 PROTEIN"/>
    <property type="match status" value="1"/>
</dbReference>
<gene>
    <name evidence="3" type="ORF">GUJ93_ZPchr0010g7388</name>
</gene>
<dbReference type="InterPro" id="IPR027353">
    <property type="entry name" value="NET_dom"/>
</dbReference>
<reference evidence="3" key="1">
    <citation type="journal article" date="2021" name="bioRxiv">
        <title>Whole Genome Assembly and Annotation of Northern Wild Rice, Zizania palustris L., Supports a Whole Genome Duplication in the Zizania Genus.</title>
        <authorList>
            <person name="Haas M."/>
            <person name="Kono T."/>
            <person name="Macchietto M."/>
            <person name="Millas R."/>
            <person name="McGilp L."/>
            <person name="Shao M."/>
            <person name="Duquette J."/>
            <person name="Hirsch C.N."/>
            <person name="Kimball J."/>
        </authorList>
    </citation>
    <scope>NUCLEOTIDE SEQUENCE</scope>
    <source>
        <tissue evidence="3">Fresh leaf tissue</tissue>
    </source>
</reference>
<feature type="compositionally biased region" description="Basic residues" evidence="1">
    <location>
        <begin position="1"/>
        <end position="10"/>
    </location>
</feature>
<keyword evidence="4" id="KW-1185">Reference proteome</keyword>
<evidence type="ECO:0000256" key="1">
    <source>
        <dbReference type="SAM" id="MobiDB-lite"/>
    </source>
</evidence>
<dbReference type="EMBL" id="JAAALK010000082">
    <property type="protein sequence ID" value="KAG8086935.1"/>
    <property type="molecule type" value="Genomic_DNA"/>
</dbReference>
<comment type="caution">
    <text evidence="3">The sequence shown here is derived from an EMBL/GenBank/DDBJ whole genome shotgun (WGS) entry which is preliminary data.</text>
</comment>
<dbReference type="Pfam" id="PF17035">
    <property type="entry name" value="BET"/>
    <property type="match status" value="1"/>
</dbReference>
<protein>
    <recommendedName>
        <fullName evidence="2">NET domain-containing protein</fullName>
    </recommendedName>
</protein>
<evidence type="ECO:0000313" key="4">
    <source>
        <dbReference type="Proteomes" id="UP000729402"/>
    </source>
</evidence>
<reference evidence="3" key="2">
    <citation type="submission" date="2021-02" db="EMBL/GenBank/DDBJ databases">
        <authorList>
            <person name="Kimball J.A."/>
            <person name="Haas M.W."/>
            <person name="Macchietto M."/>
            <person name="Kono T."/>
            <person name="Duquette J."/>
            <person name="Shao M."/>
        </authorList>
    </citation>
    <scope>NUCLEOTIDE SEQUENCE</scope>
    <source>
        <tissue evidence="3">Fresh leaf tissue</tissue>
    </source>
</reference>
<dbReference type="AlphaFoldDB" id="A0A8J6BLG4"/>
<sequence length="208" mass="22741">MGGGGKRPKPKAREPNKREMSEEEKHKLSVEIGKLPEEKMVNVLQIVQKRNADPVLMGEVVELDFDEMDVETLWELDRFVVNCKKALSKNRRTAMMNGDAVDATAIVRVEEDDAMQVNVMNPPLVVGVGDSDNDMLEKRASEVEMVDEYVDIGDEMPTANYQSVEIERDAQAVSSSSGSESGSSASSDSDSRSSGDSDSEGDDAHSPD</sequence>
<feature type="compositionally biased region" description="Basic and acidic residues" evidence="1">
    <location>
        <begin position="11"/>
        <end position="28"/>
    </location>
</feature>
<feature type="compositionally biased region" description="Low complexity" evidence="1">
    <location>
        <begin position="174"/>
        <end position="188"/>
    </location>
</feature>
<dbReference type="PROSITE" id="PS51525">
    <property type="entry name" value="NET"/>
    <property type="match status" value="1"/>
</dbReference>
<dbReference type="Proteomes" id="UP000729402">
    <property type="component" value="Unassembled WGS sequence"/>
</dbReference>
<dbReference type="OrthoDB" id="21449at2759"/>
<accession>A0A8J6BLG4</accession>